<evidence type="ECO:0000313" key="4">
    <source>
        <dbReference type="Proteomes" id="UP001150538"/>
    </source>
</evidence>
<keyword evidence="1" id="KW-0235">DNA replication</keyword>
<dbReference type="AlphaFoldDB" id="A0A9W7ZZ21"/>
<dbReference type="InterPro" id="IPR010492">
    <property type="entry name" value="GINS_Psf3"/>
</dbReference>
<name>A0A9W7ZZ21_9FUNG</name>
<comment type="similarity">
    <text evidence="1">Belongs to the GINS3/PSF3 family.</text>
</comment>
<evidence type="ECO:0000313" key="3">
    <source>
        <dbReference type="EMBL" id="KAJ1919146.1"/>
    </source>
</evidence>
<proteinExistence type="inferred from homology"/>
<gene>
    <name evidence="3" type="primary">PSF3</name>
    <name evidence="3" type="ORF">H4219_002195</name>
</gene>
<dbReference type="SUPFAM" id="SSF160059">
    <property type="entry name" value="PriA/YqbF domain"/>
    <property type="match status" value="1"/>
</dbReference>
<dbReference type="Gene3D" id="1.20.58.2050">
    <property type="match status" value="1"/>
</dbReference>
<evidence type="ECO:0000256" key="1">
    <source>
        <dbReference type="RuleBase" id="RU367161"/>
    </source>
</evidence>
<keyword evidence="4" id="KW-1185">Reference proteome</keyword>
<dbReference type="CDD" id="cd11713">
    <property type="entry name" value="GINS_A_psf3"/>
    <property type="match status" value="1"/>
</dbReference>
<dbReference type="GO" id="GO:0000811">
    <property type="term" value="C:GINS complex"/>
    <property type="evidence" value="ECO:0007669"/>
    <property type="project" value="UniProtKB-UniRule"/>
</dbReference>
<reference evidence="3" key="1">
    <citation type="submission" date="2022-07" db="EMBL/GenBank/DDBJ databases">
        <title>Phylogenomic reconstructions and comparative analyses of Kickxellomycotina fungi.</title>
        <authorList>
            <person name="Reynolds N.K."/>
            <person name="Stajich J.E."/>
            <person name="Barry K."/>
            <person name="Grigoriev I.V."/>
            <person name="Crous P."/>
            <person name="Smith M.E."/>
        </authorList>
    </citation>
    <scope>NUCLEOTIDE SEQUENCE</scope>
    <source>
        <strain evidence="3">NBRC 100468</strain>
    </source>
</reference>
<protein>
    <recommendedName>
        <fullName evidence="1">DNA replication complex GINS protein PSF3</fullName>
    </recommendedName>
</protein>
<dbReference type="PANTHER" id="PTHR22768">
    <property type="entry name" value="DNA REPLICATION COMPLEX GINS PROTEIN PSF3"/>
    <property type="match status" value="1"/>
</dbReference>
<dbReference type="Proteomes" id="UP001150538">
    <property type="component" value="Unassembled WGS sequence"/>
</dbReference>
<dbReference type="PANTHER" id="PTHR22768:SF0">
    <property type="entry name" value="DNA REPLICATION COMPLEX GINS PROTEIN PSF3"/>
    <property type="match status" value="1"/>
</dbReference>
<dbReference type="InterPro" id="IPR036224">
    <property type="entry name" value="GINS_bundle-like_dom_sf"/>
</dbReference>
<dbReference type="SUPFAM" id="SSF158573">
    <property type="entry name" value="GINS helical bundle-like"/>
    <property type="match status" value="1"/>
</dbReference>
<accession>A0A9W7ZZ21</accession>
<dbReference type="EMBL" id="JANBPU010000032">
    <property type="protein sequence ID" value="KAJ1919146.1"/>
    <property type="molecule type" value="Genomic_DNA"/>
</dbReference>
<comment type="caution">
    <text evidence="3">The sequence shown here is derived from an EMBL/GenBank/DDBJ whole genome shotgun (WGS) entry which is preliminary data.</text>
</comment>
<evidence type="ECO:0000259" key="2">
    <source>
        <dbReference type="Pfam" id="PF22466"/>
    </source>
</evidence>
<dbReference type="GO" id="GO:1902975">
    <property type="term" value="P:mitotic DNA replication initiation"/>
    <property type="evidence" value="ECO:0007669"/>
    <property type="project" value="TreeGrafter"/>
</dbReference>
<dbReference type="OrthoDB" id="10251744at2759"/>
<comment type="subcellular location">
    <subcellularLocation>
        <location evidence="1">Nucleus</location>
    </subcellularLocation>
</comment>
<dbReference type="CDD" id="cd21693">
    <property type="entry name" value="GINS_B_Psf3"/>
    <property type="match status" value="1"/>
</dbReference>
<dbReference type="Pfam" id="PF22466">
    <property type="entry name" value="PSF3_N"/>
    <property type="match status" value="1"/>
</dbReference>
<comment type="function">
    <text evidence="1">The GINS complex plays an essential role in the initiation of DNA replication.</text>
</comment>
<comment type="subunit">
    <text evidence="1">Component of the GINS complex.</text>
</comment>
<feature type="domain" description="DNA replication complex GINS protein PSF3 N-terminal" evidence="2">
    <location>
        <begin position="12"/>
        <end position="62"/>
    </location>
</feature>
<keyword evidence="1" id="KW-0539">Nucleus</keyword>
<dbReference type="InterPro" id="IPR038437">
    <property type="entry name" value="GINS_Psf3_sf"/>
</dbReference>
<dbReference type="InterPro" id="IPR055221">
    <property type="entry name" value="PSF3_N"/>
</dbReference>
<sequence>MSNFTSLRPNYFDIDDIMAQTQRVPCIFNIDVDGLGTDSMSESTTVSRNTRLALPFWMADKLNEEEVVDMEAPKAFSKRAKRMFGASSVHVDMHNLCPYFYKLGGKIAEMDPELPDVLGGVFMERIQMLADAAQRSHAQDVADFVSQLDETEKKCKQ</sequence>
<organism evidence="3 4">
    <name type="scientific">Mycoemilia scoparia</name>
    <dbReference type="NCBI Taxonomy" id="417184"/>
    <lineage>
        <taxon>Eukaryota</taxon>
        <taxon>Fungi</taxon>
        <taxon>Fungi incertae sedis</taxon>
        <taxon>Zoopagomycota</taxon>
        <taxon>Kickxellomycotina</taxon>
        <taxon>Kickxellomycetes</taxon>
        <taxon>Kickxellales</taxon>
        <taxon>Kickxellaceae</taxon>
        <taxon>Mycoemilia</taxon>
    </lineage>
</organism>